<keyword evidence="5" id="KW-1185">Reference proteome</keyword>
<gene>
    <name evidence="4" type="ORF">DXC51_10540</name>
</gene>
<organism evidence="4 5">
    <name type="scientific">Eisenbergiella massiliensis</name>
    <dbReference type="NCBI Taxonomy" id="1720294"/>
    <lineage>
        <taxon>Bacteria</taxon>
        <taxon>Bacillati</taxon>
        <taxon>Bacillota</taxon>
        <taxon>Clostridia</taxon>
        <taxon>Lachnospirales</taxon>
        <taxon>Lachnospiraceae</taxon>
        <taxon>Eisenbergiella</taxon>
    </lineage>
</organism>
<evidence type="ECO:0000313" key="4">
    <source>
        <dbReference type="EMBL" id="RGE60971.1"/>
    </source>
</evidence>
<dbReference type="InterPro" id="IPR000868">
    <property type="entry name" value="Isochorismatase-like_dom"/>
</dbReference>
<dbReference type="Proteomes" id="UP000260812">
    <property type="component" value="Unassembled WGS sequence"/>
</dbReference>
<protein>
    <submittedName>
        <fullName evidence="4">Cysteine hydrolase</fullName>
    </submittedName>
</protein>
<dbReference type="PANTHER" id="PTHR43540:SF14">
    <property type="entry name" value="ISOCHORISMATASE"/>
    <property type="match status" value="1"/>
</dbReference>
<sequence length="176" mass="20392">MVLLVVDTQNGITDNRLYEFEKVKRNIKLLIETARQNGVEIIYVQHDDGPGTGFTKGDEAYEIYGEFKPKVNEKIFCKTVNSSFHVSTGLLAYLQEREEKQILIVGLQTDFCIDATIKSGFEHGFEMIVPEYTNSTFDNKYFSKEAAYKYYNNFMWPDRYARCITMKDALEMLGNK</sequence>
<dbReference type="InterPro" id="IPR050272">
    <property type="entry name" value="Isochorismatase-like_hydrls"/>
</dbReference>
<evidence type="ECO:0000256" key="2">
    <source>
        <dbReference type="ARBA" id="ARBA00022801"/>
    </source>
</evidence>
<keyword evidence="2 4" id="KW-0378">Hydrolase</keyword>
<dbReference type="InterPro" id="IPR036380">
    <property type="entry name" value="Isochorismatase-like_sf"/>
</dbReference>
<dbReference type="EMBL" id="QVLV01000006">
    <property type="protein sequence ID" value="RGE60971.1"/>
    <property type="molecule type" value="Genomic_DNA"/>
</dbReference>
<dbReference type="AlphaFoldDB" id="A0A3E3I5R8"/>
<dbReference type="Pfam" id="PF00857">
    <property type="entry name" value="Isochorismatase"/>
    <property type="match status" value="1"/>
</dbReference>
<feature type="domain" description="Isochorismatase-like" evidence="3">
    <location>
        <begin position="2"/>
        <end position="150"/>
    </location>
</feature>
<reference evidence="4" key="1">
    <citation type="submission" date="2018-08" db="EMBL/GenBank/DDBJ databases">
        <title>A genome reference for cultivated species of the human gut microbiota.</title>
        <authorList>
            <person name="Zou Y."/>
            <person name="Xue W."/>
            <person name="Luo G."/>
        </authorList>
    </citation>
    <scope>NUCLEOTIDE SEQUENCE [LARGE SCALE GENOMIC DNA]</scope>
    <source>
        <strain evidence="4">TF05-5AC</strain>
    </source>
</reference>
<evidence type="ECO:0000256" key="1">
    <source>
        <dbReference type="ARBA" id="ARBA00006336"/>
    </source>
</evidence>
<name>A0A3E3I5R8_9FIRM</name>
<evidence type="ECO:0000313" key="5">
    <source>
        <dbReference type="Proteomes" id="UP000260812"/>
    </source>
</evidence>
<dbReference type="GO" id="GO:0016787">
    <property type="term" value="F:hydrolase activity"/>
    <property type="evidence" value="ECO:0007669"/>
    <property type="project" value="UniProtKB-KW"/>
</dbReference>
<accession>A0A3E3I5R8</accession>
<evidence type="ECO:0000259" key="3">
    <source>
        <dbReference type="Pfam" id="PF00857"/>
    </source>
</evidence>
<dbReference type="RefSeq" id="WP_117544481.1">
    <property type="nucleotide sequence ID" value="NZ_JBKUNB010000006.1"/>
</dbReference>
<comment type="similarity">
    <text evidence="1">Belongs to the isochorismatase family.</text>
</comment>
<dbReference type="SUPFAM" id="SSF52499">
    <property type="entry name" value="Isochorismatase-like hydrolases"/>
    <property type="match status" value="1"/>
</dbReference>
<dbReference type="GeneID" id="97987300"/>
<comment type="caution">
    <text evidence="4">The sequence shown here is derived from an EMBL/GenBank/DDBJ whole genome shotgun (WGS) entry which is preliminary data.</text>
</comment>
<dbReference type="CDD" id="cd01014">
    <property type="entry name" value="nicotinamidase_related"/>
    <property type="match status" value="1"/>
</dbReference>
<dbReference type="PANTHER" id="PTHR43540">
    <property type="entry name" value="PEROXYUREIDOACRYLATE/UREIDOACRYLATE AMIDOHYDROLASE-RELATED"/>
    <property type="match status" value="1"/>
</dbReference>
<proteinExistence type="inferred from homology"/>
<dbReference type="Gene3D" id="3.40.50.850">
    <property type="entry name" value="Isochorismatase-like"/>
    <property type="match status" value="1"/>
</dbReference>